<gene>
    <name evidence="1" type="ORF">RH857_04435</name>
</gene>
<protein>
    <recommendedName>
        <fullName evidence="3">Replication protein</fullName>
    </recommendedName>
</protein>
<dbReference type="EMBL" id="JAVKGT010000008">
    <property type="protein sequence ID" value="MDR5711381.1"/>
    <property type="molecule type" value="Genomic_DNA"/>
</dbReference>
<name>A0ABU1FRV0_9MICC</name>
<organism evidence="1 2">
    <name type="scientific">Nesterenkonia flava</name>
    <dbReference type="NCBI Taxonomy" id="469799"/>
    <lineage>
        <taxon>Bacteria</taxon>
        <taxon>Bacillati</taxon>
        <taxon>Actinomycetota</taxon>
        <taxon>Actinomycetes</taxon>
        <taxon>Micrococcales</taxon>
        <taxon>Micrococcaceae</taxon>
        <taxon>Nesterenkonia</taxon>
    </lineage>
</organism>
<evidence type="ECO:0000313" key="1">
    <source>
        <dbReference type="EMBL" id="MDR5711381.1"/>
    </source>
</evidence>
<reference evidence="2" key="1">
    <citation type="submission" date="2023-07" db="EMBL/GenBank/DDBJ databases">
        <title>Description of three actinobacteria isolated from air of manufacturing shop in a pharmaceutical factory.</title>
        <authorList>
            <person name="Zhang D.-F."/>
        </authorList>
    </citation>
    <scope>NUCLEOTIDE SEQUENCE [LARGE SCALE GENOMIC DNA]</scope>
    <source>
        <strain evidence="2">CCTCC AB 207010</strain>
    </source>
</reference>
<dbReference type="Proteomes" id="UP001260872">
    <property type="component" value="Unassembled WGS sequence"/>
</dbReference>
<keyword evidence="2" id="KW-1185">Reference proteome</keyword>
<evidence type="ECO:0008006" key="3">
    <source>
        <dbReference type="Google" id="ProtNLM"/>
    </source>
</evidence>
<accession>A0ABU1FRV0</accession>
<proteinExistence type="predicted"/>
<sequence length="129" mass="15128">MDGVDRTSEATRLYATMLQAHTEGFGEPTEEHKRYLWGLALQVVGRERLRLKYGLMRPGAAVAREFHGRGYAVGHRDRSDEPSWVAVQWESHWLPEDEAERDAVLEQHETEKQAEERRRVELHKRWYGS</sequence>
<dbReference type="RefSeq" id="WP_310536763.1">
    <property type="nucleotide sequence ID" value="NZ_BAAAOC010000022.1"/>
</dbReference>
<comment type="caution">
    <text evidence="1">The sequence shown here is derived from an EMBL/GenBank/DDBJ whole genome shotgun (WGS) entry which is preliminary data.</text>
</comment>
<evidence type="ECO:0000313" key="2">
    <source>
        <dbReference type="Proteomes" id="UP001260872"/>
    </source>
</evidence>